<dbReference type="EMBL" id="LAZR01056273">
    <property type="protein sequence ID" value="KKK74537.1"/>
    <property type="molecule type" value="Genomic_DNA"/>
</dbReference>
<name>A0A0F8XZL7_9ZZZZ</name>
<dbReference type="InterPro" id="IPR026287">
    <property type="entry name" value="SoFic-like"/>
</dbReference>
<feature type="domain" description="Fido" evidence="1">
    <location>
        <begin position="101"/>
        <end position="252"/>
    </location>
</feature>
<reference evidence="2" key="1">
    <citation type="journal article" date="2015" name="Nature">
        <title>Complex archaea that bridge the gap between prokaryotes and eukaryotes.</title>
        <authorList>
            <person name="Spang A."/>
            <person name="Saw J.H."/>
            <person name="Jorgensen S.L."/>
            <person name="Zaremba-Niedzwiedzka K."/>
            <person name="Martijn J."/>
            <person name="Lind A.E."/>
            <person name="van Eijk R."/>
            <person name="Schleper C."/>
            <person name="Guy L."/>
            <person name="Ettema T.J."/>
        </authorList>
    </citation>
    <scope>NUCLEOTIDE SEQUENCE</scope>
</reference>
<dbReference type="PROSITE" id="PS51459">
    <property type="entry name" value="FIDO"/>
    <property type="match status" value="1"/>
</dbReference>
<sequence>PKIDYTSLIKEIGQAHNALGELSGLLINTPNPDLLTTPLLTKEAVLSSRIEGTQATIEEVFENEAEEKISEAGEKEKDIREIINYRRAMHTAIEELKKRPMGETLIKKIHYVLLNSVRGANKDRGNLRRMQVYIGSPGTPIEESSYIPPPITKFPSLLSNWEKYINSNKEKDPLIQIGVAHYQFEAIHPFMDGNGRIGRLIILLFLYQRKLLSHPLLYISEFFEENRQDYYGLLNSVSEKGDWENWLRFFLYALKTQSLRAQKTVLKIIVLYNDSKNAISNVNSVYAINLLDIVFTSPVVSFVHIKKRLKTKSYQTIYNLLAKFVKVGILEEVSGRKRNRIFVFKQLLDILK</sequence>
<dbReference type="InterPro" id="IPR003812">
    <property type="entry name" value="Fido"/>
</dbReference>
<dbReference type="PANTHER" id="PTHR13504:SF38">
    <property type="entry name" value="FIDO DOMAIN-CONTAINING PROTEIN"/>
    <property type="match status" value="1"/>
</dbReference>
<dbReference type="PANTHER" id="PTHR13504">
    <property type="entry name" value="FIDO DOMAIN-CONTAINING PROTEIN DDB_G0283145"/>
    <property type="match status" value="1"/>
</dbReference>
<dbReference type="Gene3D" id="1.10.3290.10">
    <property type="entry name" value="Fido-like domain"/>
    <property type="match status" value="1"/>
</dbReference>
<evidence type="ECO:0000313" key="2">
    <source>
        <dbReference type="EMBL" id="KKK74537.1"/>
    </source>
</evidence>
<comment type="caution">
    <text evidence="2">The sequence shown here is derived from an EMBL/GenBank/DDBJ whole genome shotgun (WGS) entry which is preliminary data.</text>
</comment>
<dbReference type="InterPro" id="IPR025758">
    <property type="entry name" value="Fic/DOC_N"/>
</dbReference>
<feature type="non-terminal residue" evidence="2">
    <location>
        <position position="1"/>
    </location>
</feature>
<proteinExistence type="predicted"/>
<organism evidence="2">
    <name type="scientific">marine sediment metagenome</name>
    <dbReference type="NCBI Taxonomy" id="412755"/>
    <lineage>
        <taxon>unclassified sequences</taxon>
        <taxon>metagenomes</taxon>
        <taxon>ecological metagenomes</taxon>
    </lineage>
</organism>
<dbReference type="SUPFAM" id="SSF140931">
    <property type="entry name" value="Fic-like"/>
    <property type="match status" value="1"/>
</dbReference>
<protein>
    <recommendedName>
        <fullName evidence="1">Fido domain-containing protein</fullName>
    </recommendedName>
</protein>
<evidence type="ECO:0000259" key="1">
    <source>
        <dbReference type="PROSITE" id="PS51459"/>
    </source>
</evidence>
<dbReference type="InterPro" id="IPR040198">
    <property type="entry name" value="Fido_containing"/>
</dbReference>
<dbReference type="Pfam" id="PF13784">
    <property type="entry name" value="Fic_N"/>
    <property type="match status" value="1"/>
</dbReference>
<dbReference type="PIRSF" id="PIRSF038925">
    <property type="entry name" value="AMP-prot_trans"/>
    <property type="match status" value="1"/>
</dbReference>
<dbReference type="InterPro" id="IPR036597">
    <property type="entry name" value="Fido-like_dom_sf"/>
</dbReference>
<dbReference type="AlphaFoldDB" id="A0A0F8XZL7"/>
<dbReference type="Pfam" id="PF02661">
    <property type="entry name" value="Fic"/>
    <property type="match status" value="1"/>
</dbReference>
<gene>
    <name evidence="2" type="ORF">LCGC14_2882790</name>
</gene>
<accession>A0A0F8XZL7</accession>